<name>A0A1H1W7E9_9MICO</name>
<organism evidence="1 2">
    <name type="scientific">Brevibacterium siliguriense</name>
    <dbReference type="NCBI Taxonomy" id="1136497"/>
    <lineage>
        <taxon>Bacteria</taxon>
        <taxon>Bacillati</taxon>
        <taxon>Actinomycetota</taxon>
        <taxon>Actinomycetes</taxon>
        <taxon>Micrococcales</taxon>
        <taxon>Brevibacteriaceae</taxon>
        <taxon>Brevibacterium</taxon>
    </lineage>
</organism>
<sequence length="116" mass="12806">MAEVYYGSMTTAAAELETEVRRLRIRIISLTTAQLDEAAPPAHSRRAAIREALTEFSQIGSDSRPVPALGDQNLADQVVVLLEHGQRSAQTLPEPDRENRIDTLTEAAVRLRRTLA</sequence>
<protein>
    <submittedName>
        <fullName evidence="1">Uncharacterized protein</fullName>
    </submittedName>
</protein>
<dbReference type="STRING" id="1136497.SAMN04489752_2884"/>
<keyword evidence="2" id="KW-1185">Reference proteome</keyword>
<gene>
    <name evidence="1" type="ORF">SAMN04489752_2884</name>
</gene>
<dbReference type="Proteomes" id="UP000199597">
    <property type="component" value="Chromosome I"/>
</dbReference>
<accession>A0A1H1W7E9</accession>
<reference evidence="2" key="1">
    <citation type="submission" date="2016-10" db="EMBL/GenBank/DDBJ databases">
        <authorList>
            <person name="Varghese N."/>
            <person name="Submissions S."/>
        </authorList>
    </citation>
    <scope>NUCLEOTIDE SEQUENCE [LARGE SCALE GENOMIC DNA]</scope>
    <source>
        <strain evidence="2">DSM 23676</strain>
    </source>
</reference>
<dbReference type="EMBL" id="LT629766">
    <property type="protein sequence ID" value="SDS93013.1"/>
    <property type="molecule type" value="Genomic_DNA"/>
</dbReference>
<dbReference type="AlphaFoldDB" id="A0A1H1W7E9"/>
<evidence type="ECO:0000313" key="2">
    <source>
        <dbReference type="Proteomes" id="UP000199597"/>
    </source>
</evidence>
<proteinExistence type="predicted"/>
<evidence type="ECO:0000313" key="1">
    <source>
        <dbReference type="EMBL" id="SDS93013.1"/>
    </source>
</evidence>